<dbReference type="RefSeq" id="WP_119516626.1">
    <property type="nucleotide sequence ID" value="NZ_NQYH01000011.1"/>
</dbReference>
<dbReference type="Pfam" id="PF03480">
    <property type="entry name" value="DctP"/>
    <property type="match status" value="1"/>
</dbReference>
<dbReference type="SUPFAM" id="SSF53850">
    <property type="entry name" value="Periplasmic binding protein-like II"/>
    <property type="match status" value="1"/>
</dbReference>
<reference evidence="3 4" key="1">
    <citation type="submission" date="2017-08" db="EMBL/GenBank/DDBJ databases">
        <title>Pusillimonas indicus sp. nov., a member of the family Alcaligenaceae isolated from surface seawater.</title>
        <authorList>
            <person name="Li J."/>
        </authorList>
    </citation>
    <scope>NUCLEOTIDE SEQUENCE [LARGE SCALE GENOMIC DNA]</scope>
    <source>
        <strain evidence="3 4">L52-1-41</strain>
    </source>
</reference>
<dbReference type="Gene3D" id="3.40.190.170">
    <property type="entry name" value="Bacterial extracellular solute-binding protein, family 7"/>
    <property type="match status" value="1"/>
</dbReference>
<proteinExistence type="predicted"/>
<dbReference type="InterPro" id="IPR038404">
    <property type="entry name" value="TRAP_DctP_sf"/>
</dbReference>
<evidence type="ECO:0000256" key="1">
    <source>
        <dbReference type="ARBA" id="ARBA00022729"/>
    </source>
</evidence>
<dbReference type="EMBL" id="NQYH01000011">
    <property type="protein sequence ID" value="RIY40098.1"/>
    <property type="molecule type" value="Genomic_DNA"/>
</dbReference>
<comment type="caution">
    <text evidence="3">The sequence shown here is derived from an EMBL/GenBank/DDBJ whole genome shotgun (WGS) entry which is preliminary data.</text>
</comment>
<dbReference type="GO" id="GO:0055085">
    <property type="term" value="P:transmembrane transport"/>
    <property type="evidence" value="ECO:0007669"/>
    <property type="project" value="InterPro"/>
</dbReference>
<accession>A0A3A1YSA7</accession>
<evidence type="ECO:0008006" key="5">
    <source>
        <dbReference type="Google" id="ProtNLM"/>
    </source>
</evidence>
<evidence type="ECO:0000313" key="3">
    <source>
        <dbReference type="EMBL" id="RIY40098.1"/>
    </source>
</evidence>
<dbReference type="Proteomes" id="UP000266206">
    <property type="component" value="Unassembled WGS sequence"/>
</dbReference>
<keyword evidence="1 2" id="KW-0732">Signal</keyword>
<gene>
    <name evidence="3" type="ORF">CJP73_12190</name>
</gene>
<dbReference type="NCBIfam" id="NF037995">
    <property type="entry name" value="TRAP_S1"/>
    <property type="match status" value="1"/>
</dbReference>
<protein>
    <recommendedName>
        <fullName evidence="5">C4-dicarboxylate ABC transporter substrate-binding protein</fullName>
    </recommendedName>
</protein>
<sequence>MKYITGLLSAAVLALISTVSWAETTNLLINSFLPPKHTINEKVLKPWAKEVYKATDGRVRISIAPQSLAAPAAQLDAVTQGIADGAYMFHGLMARNVKLSQIAHLPFINSTSERSSIALWKTYEKFFAKVDEYEGVHVLSMFTFPVGPIYSMDAPITSIKDVQGKRVYALPGVAAQMMEAAGAGVVAVAAARSHEVISGGTVDAFAGYPVMDARAFNTASYAKSIVDVPGGITAASFAFFINQKKWDEISEQDQAAIMRLSGESFAARSSVYDQLERDVRAGLAKDGVQFIEADAAFNDELHKLGKPIVAAWVANAKSLGVDGDAALEYYIEQAQGSQPAK</sequence>
<feature type="signal peptide" evidence="2">
    <location>
        <begin position="1"/>
        <end position="22"/>
    </location>
</feature>
<dbReference type="InterPro" id="IPR018389">
    <property type="entry name" value="DctP_fam"/>
</dbReference>
<dbReference type="PANTHER" id="PTHR33376">
    <property type="match status" value="1"/>
</dbReference>
<name>A0A3A1YSA7_9BURK</name>
<dbReference type="PANTHER" id="PTHR33376:SF15">
    <property type="entry name" value="BLL6794 PROTEIN"/>
    <property type="match status" value="1"/>
</dbReference>
<dbReference type="OrthoDB" id="9794826at2"/>
<organism evidence="3 4">
    <name type="scientific">Neopusillimonas maritima</name>
    <dbReference type="NCBI Taxonomy" id="2026239"/>
    <lineage>
        <taxon>Bacteria</taxon>
        <taxon>Pseudomonadati</taxon>
        <taxon>Pseudomonadota</taxon>
        <taxon>Betaproteobacteria</taxon>
        <taxon>Burkholderiales</taxon>
        <taxon>Alcaligenaceae</taxon>
        <taxon>Neopusillimonas</taxon>
    </lineage>
</organism>
<evidence type="ECO:0000313" key="4">
    <source>
        <dbReference type="Proteomes" id="UP000266206"/>
    </source>
</evidence>
<feature type="chain" id="PRO_5017418416" description="C4-dicarboxylate ABC transporter substrate-binding protein" evidence="2">
    <location>
        <begin position="23"/>
        <end position="341"/>
    </location>
</feature>
<evidence type="ECO:0000256" key="2">
    <source>
        <dbReference type="SAM" id="SignalP"/>
    </source>
</evidence>
<dbReference type="AlphaFoldDB" id="A0A3A1YSA7"/>